<evidence type="ECO:0000313" key="1">
    <source>
        <dbReference type="EMBL" id="KAH3785779.1"/>
    </source>
</evidence>
<organism evidence="1 2">
    <name type="scientific">Dreissena polymorpha</name>
    <name type="common">Zebra mussel</name>
    <name type="synonym">Mytilus polymorpha</name>
    <dbReference type="NCBI Taxonomy" id="45954"/>
    <lineage>
        <taxon>Eukaryota</taxon>
        <taxon>Metazoa</taxon>
        <taxon>Spiralia</taxon>
        <taxon>Lophotrochozoa</taxon>
        <taxon>Mollusca</taxon>
        <taxon>Bivalvia</taxon>
        <taxon>Autobranchia</taxon>
        <taxon>Heteroconchia</taxon>
        <taxon>Euheterodonta</taxon>
        <taxon>Imparidentia</taxon>
        <taxon>Neoheterodontei</taxon>
        <taxon>Myida</taxon>
        <taxon>Dreissenoidea</taxon>
        <taxon>Dreissenidae</taxon>
        <taxon>Dreissena</taxon>
    </lineage>
</organism>
<dbReference type="Proteomes" id="UP000828390">
    <property type="component" value="Unassembled WGS sequence"/>
</dbReference>
<sequence>MELTGCFAHLDPLAVLCPASTRGLSGHLDTHQIFQYSATIKLIARNTKAAVIAVTESNLDSSIFDSEINIEN</sequence>
<name>A0A9D4IUU5_DREPO</name>
<dbReference type="AlphaFoldDB" id="A0A9D4IUU5"/>
<proteinExistence type="predicted"/>
<accession>A0A9D4IUU5</accession>
<reference evidence="1" key="1">
    <citation type="journal article" date="2019" name="bioRxiv">
        <title>The Genome of the Zebra Mussel, Dreissena polymorpha: A Resource for Invasive Species Research.</title>
        <authorList>
            <person name="McCartney M.A."/>
            <person name="Auch B."/>
            <person name="Kono T."/>
            <person name="Mallez S."/>
            <person name="Zhang Y."/>
            <person name="Obille A."/>
            <person name="Becker A."/>
            <person name="Abrahante J.E."/>
            <person name="Garbe J."/>
            <person name="Badalamenti J.P."/>
            <person name="Herman A."/>
            <person name="Mangelson H."/>
            <person name="Liachko I."/>
            <person name="Sullivan S."/>
            <person name="Sone E.D."/>
            <person name="Koren S."/>
            <person name="Silverstein K.A.T."/>
            <person name="Beckman K.B."/>
            <person name="Gohl D.M."/>
        </authorList>
    </citation>
    <scope>NUCLEOTIDE SEQUENCE</scope>
    <source>
        <strain evidence="1">Duluth1</strain>
        <tissue evidence="1">Whole animal</tissue>
    </source>
</reference>
<protein>
    <submittedName>
        <fullName evidence="1">Uncharacterized protein</fullName>
    </submittedName>
</protein>
<reference evidence="1" key="2">
    <citation type="submission" date="2020-11" db="EMBL/GenBank/DDBJ databases">
        <authorList>
            <person name="McCartney M.A."/>
            <person name="Auch B."/>
            <person name="Kono T."/>
            <person name="Mallez S."/>
            <person name="Becker A."/>
            <person name="Gohl D.M."/>
            <person name="Silverstein K.A.T."/>
            <person name="Koren S."/>
            <person name="Bechman K.B."/>
            <person name="Herman A."/>
            <person name="Abrahante J.E."/>
            <person name="Garbe J."/>
        </authorList>
    </citation>
    <scope>NUCLEOTIDE SEQUENCE</scope>
    <source>
        <strain evidence="1">Duluth1</strain>
        <tissue evidence="1">Whole animal</tissue>
    </source>
</reference>
<comment type="caution">
    <text evidence="1">The sequence shown here is derived from an EMBL/GenBank/DDBJ whole genome shotgun (WGS) entry which is preliminary data.</text>
</comment>
<keyword evidence="2" id="KW-1185">Reference proteome</keyword>
<evidence type="ECO:0000313" key="2">
    <source>
        <dbReference type="Proteomes" id="UP000828390"/>
    </source>
</evidence>
<dbReference type="EMBL" id="JAIWYP010000008">
    <property type="protein sequence ID" value="KAH3785779.1"/>
    <property type="molecule type" value="Genomic_DNA"/>
</dbReference>
<gene>
    <name evidence="1" type="ORF">DPMN_163873</name>
</gene>